<dbReference type="Proteomes" id="UP001186452">
    <property type="component" value="Unassembled WGS sequence"/>
</dbReference>
<evidence type="ECO:0000313" key="3">
    <source>
        <dbReference type="Proteomes" id="UP001186452"/>
    </source>
</evidence>
<gene>
    <name evidence="2" type="ORF">R2X38_00060</name>
</gene>
<dbReference type="SMART" id="SM00421">
    <property type="entry name" value="HTH_LUXR"/>
    <property type="match status" value="1"/>
</dbReference>
<evidence type="ECO:0000259" key="1">
    <source>
        <dbReference type="PROSITE" id="PS50043"/>
    </source>
</evidence>
<keyword evidence="3" id="KW-1185">Reference proteome</keyword>
<comment type="caution">
    <text evidence="2">The sequence shown here is derived from an EMBL/GenBank/DDBJ whole genome shotgun (WGS) entry which is preliminary data.</text>
</comment>
<reference evidence="2 3" key="1">
    <citation type="submission" date="2023-10" db="EMBL/GenBank/DDBJ databases">
        <title>Marine bacteria isolated from horseshoe crab.</title>
        <authorList>
            <person name="Cheng T.H."/>
        </authorList>
    </citation>
    <scope>NUCLEOTIDE SEQUENCE [LARGE SCALE GENOMIC DNA]</scope>
    <source>
        <strain evidence="2 3">HSC6</strain>
    </source>
</reference>
<evidence type="ECO:0000313" key="2">
    <source>
        <dbReference type="EMBL" id="MDV5167385.1"/>
    </source>
</evidence>
<proteinExistence type="predicted"/>
<dbReference type="CDD" id="cd06170">
    <property type="entry name" value="LuxR_C_like"/>
    <property type="match status" value="1"/>
</dbReference>
<dbReference type="Gene3D" id="1.10.10.10">
    <property type="entry name" value="Winged helix-like DNA-binding domain superfamily/Winged helix DNA-binding domain"/>
    <property type="match status" value="1"/>
</dbReference>
<dbReference type="InterPro" id="IPR000792">
    <property type="entry name" value="Tscrpt_reg_LuxR_C"/>
</dbReference>
<protein>
    <submittedName>
        <fullName evidence="2">Helix-turn-helix transcriptional regulator</fullName>
    </submittedName>
</protein>
<dbReference type="PRINTS" id="PR00038">
    <property type="entry name" value="HTHLUXR"/>
</dbReference>
<dbReference type="SUPFAM" id="SSF46894">
    <property type="entry name" value="C-terminal effector domain of the bipartite response regulators"/>
    <property type="match status" value="1"/>
</dbReference>
<dbReference type="InterPro" id="IPR036388">
    <property type="entry name" value="WH-like_DNA-bd_sf"/>
</dbReference>
<accession>A0ABU3ZB86</accession>
<dbReference type="InterPro" id="IPR016032">
    <property type="entry name" value="Sig_transdc_resp-reg_C-effctor"/>
</dbReference>
<dbReference type="RefSeq" id="WP_317519926.1">
    <property type="nucleotide sequence ID" value="NZ_JAWJZI010000001.1"/>
</dbReference>
<feature type="domain" description="HTH luxR-type" evidence="1">
    <location>
        <begin position="182"/>
        <end position="247"/>
    </location>
</feature>
<dbReference type="PROSITE" id="PS50043">
    <property type="entry name" value="HTH_LUXR_2"/>
    <property type="match status" value="1"/>
</dbReference>
<organism evidence="2 3">
    <name type="scientific">Photobacterium rosenbergii</name>
    <dbReference type="NCBI Taxonomy" id="294936"/>
    <lineage>
        <taxon>Bacteria</taxon>
        <taxon>Pseudomonadati</taxon>
        <taxon>Pseudomonadota</taxon>
        <taxon>Gammaproteobacteria</taxon>
        <taxon>Vibrionales</taxon>
        <taxon>Vibrionaceae</taxon>
        <taxon>Photobacterium</taxon>
    </lineage>
</organism>
<dbReference type="EMBL" id="JAWJZI010000001">
    <property type="protein sequence ID" value="MDV5167385.1"/>
    <property type="molecule type" value="Genomic_DNA"/>
</dbReference>
<dbReference type="Pfam" id="PF00196">
    <property type="entry name" value="GerE"/>
    <property type="match status" value="1"/>
</dbReference>
<sequence>MALANIWVRKLIEAAQSPSDINSVLAEICHAIGADIGVLFIGPSPKFGLGHTFHFGIDDKLLDFYHRHSDNDAYLKHYSTHHFQGKMVPLQSMLPIKRIEDEWFRDVMLPTLSVKYSISGYSFISRHEVQALTFHRYSTPFAPSSQIQLQQFMDELIPWSQFYLSTQKLIDQFGTTPLHHGSIQLPDDLTPAERQVIQLLSKGYDGSEITQFRGVSKETTKSQIKSILHKLDCKHQNHLLHKLYTELVI</sequence>
<name>A0ABU3ZB86_9GAMM</name>